<proteinExistence type="predicted"/>
<evidence type="ECO:0000256" key="4">
    <source>
        <dbReference type="ARBA" id="ARBA00022989"/>
    </source>
</evidence>
<name>G8R8A9_OWEHD</name>
<evidence type="ECO:0000259" key="7">
    <source>
        <dbReference type="Pfam" id="PF13396"/>
    </source>
</evidence>
<keyword evidence="9" id="KW-1185">Reference proteome</keyword>
<keyword evidence="3 6" id="KW-0812">Transmembrane</keyword>
<dbReference type="EMBL" id="CP003156">
    <property type="protein sequence ID" value="AEV33502.1"/>
    <property type="molecule type" value="Genomic_DNA"/>
</dbReference>
<evidence type="ECO:0000256" key="1">
    <source>
        <dbReference type="ARBA" id="ARBA00004651"/>
    </source>
</evidence>
<feature type="transmembrane region" description="Helical" evidence="6">
    <location>
        <begin position="38"/>
        <end position="57"/>
    </location>
</feature>
<gene>
    <name evidence="8" type="ordered locus">Oweho_2533</name>
</gene>
<dbReference type="RefSeq" id="WP_014202851.1">
    <property type="nucleotide sequence ID" value="NC_016599.1"/>
</dbReference>
<keyword evidence="2" id="KW-1003">Cell membrane</keyword>
<keyword evidence="4 6" id="KW-1133">Transmembrane helix</keyword>
<dbReference type="Proteomes" id="UP000005631">
    <property type="component" value="Chromosome"/>
</dbReference>
<evidence type="ECO:0000256" key="5">
    <source>
        <dbReference type="ARBA" id="ARBA00023136"/>
    </source>
</evidence>
<reference evidence="8 9" key="1">
    <citation type="journal article" date="2012" name="Stand. Genomic Sci.">
        <title>Genome sequence of the orange-pigmented seawater bacterium Owenweeksia hongkongensis type strain (UST20020801(T)).</title>
        <authorList>
            <person name="Riedel T."/>
            <person name="Held B."/>
            <person name="Nolan M."/>
            <person name="Lucas S."/>
            <person name="Lapidus A."/>
            <person name="Tice H."/>
            <person name="Del Rio T.G."/>
            <person name="Cheng J.F."/>
            <person name="Han C."/>
            <person name="Tapia R."/>
            <person name="Goodwin L.A."/>
            <person name="Pitluck S."/>
            <person name="Liolios K."/>
            <person name="Mavromatis K."/>
            <person name="Pagani I."/>
            <person name="Ivanova N."/>
            <person name="Mikhailova N."/>
            <person name="Pati A."/>
            <person name="Chen A."/>
            <person name="Palaniappan K."/>
            <person name="Rohde M."/>
            <person name="Tindall B.J."/>
            <person name="Detter J.C."/>
            <person name="Goker M."/>
            <person name="Woyke T."/>
            <person name="Bristow J."/>
            <person name="Eisen J.A."/>
            <person name="Markowitz V."/>
            <person name="Hugenholtz P."/>
            <person name="Klenk H.P."/>
            <person name="Kyrpides N.C."/>
        </authorList>
    </citation>
    <scope>NUCLEOTIDE SEQUENCE</scope>
    <source>
        <strain evidence="9">DSM 17368 / JCM 12287 / NRRL B-23963</strain>
    </source>
</reference>
<dbReference type="AlphaFoldDB" id="G8R8A9"/>
<protein>
    <recommendedName>
        <fullName evidence="7">Cardiolipin synthase N-terminal domain-containing protein</fullName>
    </recommendedName>
</protein>
<feature type="transmembrane region" description="Helical" evidence="6">
    <location>
        <begin position="7"/>
        <end position="26"/>
    </location>
</feature>
<evidence type="ECO:0000313" key="8">
    <source>
        <dbReference type="EMBL" id="AEV33502.1"/>
    </source>
</evidence>
<sequence>MIESITSAIIVLAISLLIWALLDLAYSLYKNPDTKTRWAYVIIFVPIGGPLYYFRVVKKAQLEGKEFNSSFDKAQI</sequence>
<evidence type="ECO:0000256" key="3">
    <source>
        <dbReference type="ARBA" id="ARBA00022692"/>
    </source>
</evidence>
<keyword evidence="5 6" id="KW-0472">Membrane</keyword>
<evidence type="ECO:0000313" key="9">
    <source>
        <dbReference type="Proteomes" id="UP000005631"/>
    </source>
</evidence>
<organism evidence="8 9">
    <name type="scientific">Owenweeksia hongkongensis (strain DSM 17368 / CIP 108786 / JCM 12287 / NRRL B-23963 / UST20020801)</name>
    <dbReference type="NCBI Taxonomy" id="926562"/>
    <lineage>
        <taxon>Bacteria</taxon>
        <taxon>Pseudomonadati</taxon>
        <taxon>Bacteroidota</taxon>
        <taxon>Flavobacteriia</taxon>
        <taxon>Flavobacteriales</taxon>
        <taxon>Owenweeksiaceae</taxon>
        <taxon>Owenweeksia</taxon>
    </lineage>
</organism>
<feature type="domain" description="Cardiolipin synthase N-terminal" evidence="7">
    <location>
        <begin position="16"/>
        <end position="54"/>
    </location>
</feature>
<dbReference type="KEGG" id="oho:Oweho_2533"/>
<dbReference type="OrthoDB" id="826720at2"/>
<evidence type="ECO:0000256" key="2">
    <source>
        <dbReference type="ARBA" id="ARBA00022475"/>
    </source>
</evidence>
<dbReference type="HOGENOM" id="CLU_2651000_0_0_10"/>
<comment type="subcellular location">
    <subcellularLocation>
        <location evidence="1">Cell membrane</location>
        <topology evidence="1">Multi-pass membrane protein</topology>
    </subcellularLocation>
</comment>
<accession>G8R8A9</accession>
<evidence type="ECO:0000256" key="6">
    <source>
        <dbReference type="SAM" id="Phobius"/>
    </source>
</evidence>
<dbReference type="InterPro" id="IPR027379">
    <property type="entry name" value="CLS_N"/>
</dbReference>
<dbReference type="GO" id="GO:0005886">
    <property type="term" value="C:plasma membrane"/>
    <property type="evidence" value="ECO:0007669"/>
    <property type="project" value="UniProtKB-SubCell"/>
</dbReference>
<dbReference type="Pfam" id="PF13396">
    <property type="entry name" value="PLDc_N"/>
    <property type="match status" value="1"/>
</dbReference>